<evidence type="ECO:0000313" key="2">
    <source>
        <dbReference type="EMBL" id="PPS17728.1"/>
    </source>
</evidence>
<sequence>MDGELCEGGRWRGNTGGEVGGGAMWASEVRSMVGDGGGLKMTSIRKQQEAGDEGRERVRRRVGSRGRERREGGVSQWSYFEREGVREEEGEAGPGGREWFEE</sequence>
<protein>
    <submittedName>
        <fullName evidence="2">Uncharacterized protein</fullName>
    </submittedName>
</protein>
<feature type="compositionally biased region" description="Basic and acidic residues" evidence="1">
    <location>
        <begin position="46"/>
        <end position="56"/>
    </location>
</feature>
<reference evidence="2 3" key="1">
    <citation type="submission" date="2015-01" db="EMBL/GenBank/DDBJ databases">
        <title>Genome of allotetraploid Gossypium barbadense reveals genomic plasticity and fiber elongation in cotton evolution.</title>
        <authorList>
            <person name="Chen X."/>
            <person name="Liu X."/>
            <person name="Zhao B."/>
            <person name="Zheng H."/>
            <person name="Hu Y."/>
            <person name="Lu G."/>
            <person name="Yang C."/>
            <person name="Chen J."/>
            <person name="Shan C."/>
            <person name="Zhang L."/>
            <person name="Zhou Y."/>
            <person name="Wang L."/>
            <person name="Guo W."/>
            <person name="Bai Y."/>
            <person name="Ruan J."/>
            <person name="Shangguan X."/>
            <person name="Mao Y."/>
            <person name="Jiang J."/>
            <person name="Zhu Y."/>
            <person name="Lei J."/>
            <person name="Kang H."/>
            <person name="Chen S."/>
            <person name="He X."/>
            <person name="Wang R."/>
            <person name="Wang Y."/>
            <person name="Chen J."/>
            <person name="Wang L."/>
            <person name="Yu S."/>
            <person name="Wang B."/>
            <person name="Wei J."/>
            <person name="Song S."/>
            <person name="Lu X."/>
            <person name="Gao Z."/>
            <person name="Gu W."/>
            <person name="Deng X."/>
            <person name="Ma D."/>
            <person name="Wang S."/>
            <person name="Liang W."/>
            <person name="Fang L."/>
            <person name="Cai C."/>
            <person name="Zhu X."/>
            <person name="Zhou B."/>
            <person name="Zhang Y."/>
            <person name="Chen Z."/>
            <person name="Xu S."/>
            <person name="Zhu R."/>
            <person name="Wang S."/>
            <person name="Zhang T."/>
            <person name="Zhao G."/>
        </authorList>
    </citation>
    <scope>NUCLEOTIDE SEQUENCE [LARGE SCALE GENOMIC DNA]</scope>
    <source>
        <strain evidence="3">cv. Xinhai21</strain>
        <tissue evidence="2">Leaf</tissue>
    </source>
</reference>
<gene>
    <name evidence="2" type="ORF">GOBAR_AA02827</name>
</gene>
<organism evidence="2 3">
    <name type="scientific">Gossypium barbadense</name>
    <name type="common">Sea Island cotton</name>
    <name type="synonym">Hibiscus barbadensis</name>
    <dbReference type="NCBI Taxonomy" id="3634"/>
    <lineage>
        <taxon>Eukaryota</taxon>
        <taxon>Viridiplantae</taxon>
        <taxon>Streptophyta</taxon>
        <taxon>Embryophyta</taxon>
        <taxon>Tracheophyta</taxon>
        <taxon>Spermatophyta</taxon>
        <taxon>Magnoliopsida</taxon>
        <taxon>eudicotyledons</taxon>
        <taxon>Gunneridae</taxon>
        <taxon>Pentapetalae</taxon>
        <taxon>rosids</taxon>
        <taxon>malvids</taxon>
        <taxon>Malvales</taxon>
        <taxon>Malvaceae</taxon>
        <taxon>Malvoideae</taxon>
        <taxon>Gossypium</taxon>
    </lineage>
</organism>
<evidence type="ECO:0000256" key="1">
    <source>
        <dbReference type="SAM" id="MobiDB-lite"/>
    </source>
</evidence>
<dbReference type="AlphaFoldDB" id="A0A2P5YQ83"/>
<name>A0A2P5YQ83_GOSBA</name>
<evidence type="ECO:0000313" key="3">
    <source>
        <dbReference type="Proteomes" id="UP000239757"/>
    </source>
</evidence>
<feature type="region of interest" description="Disordered" evidence="1">
    <location>
        <begin position="1"/>
        <end position="22"/>
    </location>
</feature>
<dbReference type="Proteomes" id="UP000239757">
    <property type="component" value="Unassembled WGS sequence"/>
</dbReference>
<accession>A0A2P5YQ83</accession>
<proteinExistence type="predicted"/>
<feature type="region of interest" description="Disordered" evidence="1">
    <location>
        <begin position="34"/>
        <end position="74"/>
    </location>
</feature>
<dbReference type="EMBL" id="KZ662897">
    <property type="protein sequence ID" value="PPS17728.1"/>
    <property type="molecule type" value="Genomic_DNA"/>
</dbReference>